<dbReference type="SUPFAM" id="SSF56281">
    <property type="entry name" value="Metallo-hydrolase/oxidoreductase"/>
    <property type="match status" value="1"/>
</dbReference>
<keyword evidence="2" id="KW-1185">Reference proteome</keyword>
<organism evidence="1 2">
    <name type="scientific">Altericroceibacterium endophyticum</name>
    <dbReference type="NCBI Taxonomy" id="1808508"/>
    <lineage>
        <taxon>Bacteria</taxon>
        <taxon>Pseudomonadati</taxon>
        <taxon>Pseudomonadota</taxon>
        <taxon>Alphaproteobacteria</taxon>
        <taxon>Sphingomonadales</taxon>
        <taxon>Erythrobacteraceae</taxon>
        <taxon>Altericroceibacterium</taxon>
    </lineage>
</organism>
<evidence type="ECO:0000313" key="2">
    <source>
        <dbReference type="Proteomes" id="UP000438476"/>
    </source>
</evidence>
<evidence type="ECO:0000313" key="1">
    <source>
        <dbReference type="EMBL" id="MXO64769.1"/>
    </source>
</evidence>
<dbReference type="EMBL" id="WTYT01000001">
    <property type="protein sequence ID" value="MXO64769.1"/>
    <property type="molecule type" value="Genomic_DNA"/>
</dbReference>
<dbReference type="OrthoDB" id="7402742at2"/>
<dbReference type="InterPro" id="IPR036866">
    <property type="entry name" value="RibonucZ/Hydroxyglut_hydro"/>
</dbReference>
<dbReference type="RefSeq" id="WP_160735160.1">
    <property type="nucleotide sequence ID" value="NZ_WTYT01000001.1"/>
</dbReference>
<reference evidence="1 2" key="1">
    <citation type="submission" date="2019-12" db="EMBL/GenBank/DDBJ databases">
        <title>Genomic-based taxomic classification of the family Erythrobacteraceae.</title>
        <authorList>
            <person name="Xu L."/>
        </authorList>
    </citation>
    <scope>NUCLEOTIDE SEQUENCE [LARGE SCALE GENOMIC DNA]</scope>
    <source>
        <strain evidence="1 2">LMG 29518</strain>
    </source>
</reference>
<dbReference type="Proteomes" id="UP000438476">
    <property type="component" value="Unassembled WGS sequence"/>
</dbReference>
<name>A0A6I4T3D5_9SPHN</name>
<comment type="caution">
    <text evidence="1">The sequence shown here is derived from an EMBL/GenBank/DDBJ whole genome shotgun (WGS) entry which is preliminary data.</text>
</comment>
<dbReference type="AlphaFoldDB" id="A0A6I4T3D5"/>
<proteinExistence type="predicted"/>
<accession>A0A6I4T3D5</accession>
<protein>
    <recommendedName>
        <fullName evidence="3">MBL fold metallo-hydrolase</fullName>
    </recommendedName>
</protein>
<evidence type="ECO:0008006" key="3">
    <source>
        <dbReference type="Google" id="ProtNLM"/>
    </source>
</evidence>
<sequence>MSETITRIDENFWNIRGKFKIAGMLDVGTQASLIRLPSGKFLFLDSYSLTPDMQREIYSLTEGGKAVEAILNLHPFHTLHCDTMAAMFPQAKLYGSARHKRKCPDLKWETPHVESQEVCDLYGDVLDFTLPRGVDYISDDENVHFSSLMAYHKPSRTIHVDDTLTYFDLPKPISLILPSPKIGFHPTLAKALEQRPGAARDFLNWAQDMAKSWHDATTICAAHSGIAKIEPESFPQKISEALEKLQGKLEKHRAKFG</sequence>
<gene>
    <name evidence="1" type="ORF">GRI91_03265</name>
</gene>